<dbReference type="RefSeq" id="WP_161810916.1">
    <property type="nucleotide sequence ID" value="NZ_BLJN01000001.1"/>
</dbReference>
<feature type="active site" description="Proton donor" evidence="2">
    <location>
        <position position="47"/>
    </location>
</feature>
<keyword evidence="4" id="KW-1185">Reference proteome</keyword>
<dbReference type="Gene3D" id="3.90.1140.10">
    <property type="entry name" value="Cyclic phosphodiesterase"/>
    <property type="match status" value="1"/>
</dbReference>
<reference evidence="4" key="1">
    <citation type="submission" date="2020-01" db="EMBL/GenBank/DDBJ databases">
        <title>'Steroidobacter agaridevorans' sp. nov., agar-degrading bacteria isolated from rhizosphere soils.</title>
        <authorList>
            <person name="Ikenaga M."/>
            <person name="Kataoka M."/>
            <person name="Murouchi A."/>
            <person name="Katsuragi S."/>
            <person name="Sakai M."/>
        </authorList>
    </citation>
    <scope>NUCLEOTIDE SEQUENCE [LARGE SCALE GENOMIC DNA]</scope>
    <source>
        <strain evidence="4">YU21-B</strain>
    </source>
</reference>
<comment type="function">
    <text evidence="2">Hydrolyzes RNA 2',3'-cyclic phosphodiester to an RNA 2'-phosphomonoester.</text>
</comment>
<organism evidence="3 4">
    <name type="scientific">Steroidobacter agaridevorans</name>
    <dbReference type="NCBI Taxonomy" id="2695856"/>
    <lineage>
        <taxon>Bacteria</taxon>
        <taxon>Pseudomonadati</taxon>
        <taxon>Pseudomonadota</taxon>
        <taxon>Gammaproteobacteria</taxon>
        <taxon>Steroidobacterales</taxon>
        <taxon>Steroidobacteraceae</taxon>
        <taxon>Steroidobacter</taxon>
    </lineage>
</organism>
<accession>A0A829Y7A2</accession>
<dbReference type="GO" id="GO:0004113">
    <property type="term" value="F:2',3'-cyclic-nucleotide 3'-phosphodiesterase activity"/>
    <property type="evidence" value="ECO:0007669"/>
    <property type="project" value="InterPro"/>
</dbReference>
<dbReference type="NCBIfam" id="TIGR02258">
    <property type="entry name" value="2_5_ligase"/>
    <property type="match status" value="1"/>
</dbReference>
<dbReference type="Proteomes" id="UP000445000">
    <property type="component" value="Unassembled WGS sequence"/>
</dbReference>
<dbReference type="PANTHER" id="PTHR35561:SF1">
    <property type="entry name" value="RNA 2',3'-CYCLIC PHOSPHODIESTERASE"/>
    <property type="match status" value="1"/>
</dbReference>
<comment type="caution">
    <text evidence="3">The sequence shown here is derived from an EMBL/GenBank/DDBJ whole genome shotgun (WGS) entry which is preliminary data.</text>
</comment>
<evidence type="ECO:0000256" key="1">
    <source>
        <dbReference type="ARBA" id="ARBA00022801"/>
    </source>
</evidence>
<dbReference type="SUPFAM" id="SSF55144">
    <property type="entry name" value="LigT-like"/>
    <property type="match status" value="1"/>
</dbReference>
<keyword evidence="1 2" id="KW-0378">Hydrolase</keyword>
<dbReference type="PANTHER" id="PTHR35561">
    <property type="entry name" value="RNA 2',3'-CYCLIC PHOSPHODIESTERASE"/>
    <property type="match status" value="1"/>
</dbReference>
<protein>
    <recommendedName>
        <fullName evidence="2">RNA 2',3'-cyclic phosphodiesterase</fullName>
        <shortName evidence="2">RNA 2',3'-CPDase</shortName>
        <ecNumber evidence="2">3.1.4.58</ecNumber>
    </recommendedName>
</protein>
<dbReference type="GO" id="GO:0008664">
    <property type="term" value="F:RNA 2',3'-cyclic 3'-phosphodiesterase activity"/>
    <property type="evidence" value="ECO:0007669"/>
    <property type="project" value="UniProtKB-EC"/>
</dbReference>
<feature type="active site" description="Proton acceptor" evidence="2">
    <location>
        <position position="129"/>
    </location>
</feature>
<dbReference type="Pfam" id="PF13563">
    <property type="entry name" value="2_5_RNA_ligase2"/>
    <property type="match status" value="1"/>
</dbReference>
<dbReference type="InterPro" id="IPR009097">
    <property type="entry name" value="Cyclic_Pdiesterase"/>
</dbReference>
<dbReference type="HAMAP" id="MF_01940">
    <property type="entry name" value="RNA_CPDase"/>
    <property type="match status" value="1"/>
</dbReference>
<gene>
    <name evidence="3" type="primary">ligT</name>
    <name evidence="3" type="ORF">GCM10011487_11070</name>
</gene>
<name>A0A829Y7A2_9GAMM</name>
<evidence type="ECO:0000256" key="2">
    <source>
        <dbReference type="HAMAP-Rule" id="MF_01940"/>
    </source>
</evidence>
<dbReference type="EC" id="3.1.4.58" evidence="2"/>
<feature type="short sequence motif" description="HXTX 1" evidence="2">
    <location>
        <begin position="47"/>
        <end position="50"/>
    </location>
</feature>
<dbReference type="EMBL" id="BLJN01000001">
    <property type="protein sequence ID" value="GFE79107.1"/>
    <property type="molecule type" value="Genomic_DNA"/>
</dbReference>
<feature type="short sequence motif" description="HXTX 2" evidence="2">
    <location>
        <begin position="129"/>
        <end position="132"/>
    </location>
</feature>
<dbReference type="AlphaFoldDB" id="A0A829Y7A2"/>
<evidence type="ECO:0000313" key="3">
    <source>
        <dbReference type="EMBL" id="GFE79107.1"/>
    </source>
</evidence>
<sequence length="178" mass="19767">MSSPQRDSRRLFFALWPSDEFRAQIEAIALPAIRASGGRAIPPRNFHVTLLFLGEIPAEKFPAIQQAGASLAGGPAFQLQLDGIESWGRRVLCLTSSTPPAAAIDLADRLRASLRSQLKQLDERPYSPHITLARDLPRARPIQKVETLFQKVNDYALVESVRDAGGSHYSVLERWPLQ</sequence>
<comment type="catalytic activity">
    <reaction evidence="2">
        <text>a 3'-end 2',3'-cyclophospho-ribonucleotide-RNA + H2O = a 3'-end 2'-phospho-ribonucleotide-RNA + H(+)</text>
        <dbReference type="Rhea" id="RHEA:11828"/>
        <dbReference type="Rhea" id="RHEA-COMP:10464"/>
        <dbReference type="Rhea" id="RHEA-COMP:17353"/>
        <dbReference type="ChEBI" id="CHEBI:15377"/>
        <dbReference type="ChEBI" id="CHEBI:15378"/>
        <dbReference type="ChEBI" id="CHEBI:83064"/>
        <dbReference type="ChEBI" id="CHEBI:173113"/>
        <dbReference type="EC" id="3.1.4.58"/>
    </reaction>
</comment>
<dbReference type="InterPro" id="IPR004175">
    <property type="entry name" value="RNA_CPDase"/>
</dbReference>
<evidence type="ECO:0000313" key="4">
    <source>
        <dbReference type="Proteomes" id="UP000445000"/>
    </source>
</evidence>
<comment type="similarity">
    <text evidence="2">Belongs to the 2H phosphoesterase superfamily. ThpR family.</text>
</comment>
<proteinExistence type="inferred from homology"/>